<dbReference type="AlphaFoldDB" id="A0A158JS97"/>
<dbReference type="Proteomes" id="UP000054925">
    <property type="component" value="Unassembled WGS sequence"/>
</dbReference>
<accession>A0A158JS97</accession>
<evidence type="ECO:0000313" key="6">
    <source>
        <dbReference type="Proteomes" id="UP000054925"/>
    </source>
</evidence>
<evidence type="ECO:0000259" key="4">
    <source>
        <dbReference type="Pfam" id="PF13458"/>
    </source>
</evidence>
<dbReference type="PANTHER" id="PTHR30483:SF38">
    <property type="entry name" value="BLR7848 PROTEIN"/>
    <property type="match status" value="1"/>
</dbReference>
<dbReference type="InterPro" id="IPR051010">
    <property type="entry name" value="BCAA_transport"/>
</dbReference>
<keyword evidence="5" id="KW-0675">Receptor</keyword>
<gene>
    <name evidence="5" type="ORF">AWB67_04161</name>
</gene>
<sequence length="384" mass="40448">MRLALRVSAAALIAALASTQVLADVKVGVTVSATGPAASLGIPEKNTIALLPKEIAGQKMQYIVLDDATDSTQAVKNARKLTSEDKVDALIGSTVVPNSLAMIDIAAETSTPMISMAAAATIVEPMDAKRAWVFKTPQNDILMATAIAQHMSNRNVTTVAFIGFSDAYGESWFKEFSKAADVKKIKVVANERFARNDASVTGQVLKAMSQNPDAVLIAGAGTPAALPQKTLKERGYKGTIYQTHGVANNDFLRVCGKDCEGTFLPAGPLLVSEQLPDSSPVKGAALTYKKAYEGAYGAGTVSTFGGHAWDAGLILQRAIPIALKKGQPGTPAFRDALRAAIEGTKDLPVSHGIVNMSTNDHSGLDQRARVMVEIVGGKWKLVTN</sequence>
<keyword evidence="2 3" id="KW-0732">Signal</keyword>
<name>A0A158JS97_9BURK</name>
<evidence type="ECO:0000313" key="5">
    <source>
        <dbReference type="EMBL" id="SAL71301.1"/>
    </source>
</evidence>
<protein>
    <submittedName>
        <fullName evidence="5">Extracellular ligand-binding receptor</fullName>
    </submittedName>
</protein>
<dbReference type="RefSeq" id="WP_087658076.1">
    <property type="nucleotide sequence ID" value="NZ_FCOL02000025.1"/>
</dbReference>
<keyword evidence="6" id="KW-1185">Reference proteome</keyword>
<dbReference type="OrthoDB" id="5290698at2"/>
<proteinExistence type="inferred from homology"/>
<evidence type="ECO:0000256" key="2">
    <source>
        <dbReference type="ARBA" id="ARBA00022729"/>
    </source>
</evidence>
<feature type="domain" description="Leucine-binding protein" evidence="4">
    <location>
        <begin position="25"/>
        <end position="370"/>
    </location>
</feature>
<dbReference type="InterPro" id="IPR028082">
    <property type="entry name" value="Peripla_BP_I"/>
</dbReference>
<feature type="signal peptide" evidence="3">
    <location>
        <begin position="1"/>
        <end position="23"/>
    </location>
</feature>
<dbReference type="EMBL" id="FCOL02000025">
    <property type="protein sequence ID" value="SAL71301.1"/>
    <property type="molecule type" value="Genomic_DNA"/>
</dbReference>
<comment type="caution">
    <text evidence="5">The sequence shown here is derived from an EMBL/GenBank/DDBJ whole genome shotgun (WGS) entry which is preliminary data.</text>
</comment>
<reference evidence="5" key="1">
    <citation type="submission" date="2016-01" db="EMBL/GenBank/DDBJ databases">
        <authorList>
            <person name="Peeters C."/>
        </authorList>
    </citation>
    <scope>NUCLEOTIDE SEQUENCE [LARGE SCALE GENOMIC DNA]</scope>
    <source>
        <strain evidence="5">LMG 22937</strain>
    </source>
</reference>
<comment type="similarity">
    <text evidence="1">Belongs to the leucine-binding protein family.</text>
</comment>
<evidence type="ECO:0000256" key="1">
    <source>
        <dbReference type="ARBA" id="ARBA00010062"/>
    </source>
</evidence>
<organism evidence="5 6">
    <name type="scientific">Caballeronia terrestris</name>
    <dbReference type="NCBI Taxonomy" id="1226301"/>
    <lineage>
        <taxon>Bacteria</taxon>
        <taxon>Pseudomonadati</taxon>
        <taxon>Pseudomonadota</taxon>
        <taxon>Betaproteobacteria</taxon>
        <taxon>Burkholderiales</taxon>
        <taxon>Burkholderiaceae</taxon>
        <taxon>Caballeronia</taxon>
    </lineage>
</organism>
<dbReference type="Pfam" id="PF13458">
    <property type="entry name" value="Peripla_BP_6"/>
    <property type="match status" value="1"/>
</dbReference>
<dbReference type="SUPFAM" id="SSF53822">
    <property type="entry name" value="Periplasmic binding protein-like I"/>
    <property type="match status" value="1"/>
</dbReference>
<dbReference type="PANTHER" id="PTHR30483">
    <property type="entry name" value="LEUCINE-SPECIFIC-BINDING PROTEIN"/>
    <property type="match status" value="1"/>
</dbReference>
<dbReference type="CDD" id="cd06333">
    <property type="entry name" value="PBP1_ABC_RPA1789-like"/>
    <property type="match status" value="1"/>
</dbReference>
<dbReference type="Gene3D" id="3.40.50.2300">
    <property type="match status" value="2"/>
</dbReference>
<feature type="chain" id="PRO_5011119773" evidence="3">
    <location>
        <begin position="24"/>
        <end position="384"/>
    </location>
</feature>
<dbReference type="InterPro" id="IPR028081">
    <property type="entry name" value="Leu-bd"/>
</dbReference>
<evidence type="ECO:0000256" key="3">
    <source>
        <dbReference type="SAM" id="SignalP"/>
    </source>
</evidence>